<feature type="signal peptide" evidence="2">
    <location>
        <begin position="1"/>
        <end position="20"/>
    </location>
</feature>
<organism evidence="3 4">
    <name type="scientific">Nakamurella alba</name>
    <dbReference type="NCBI Taxonomy" id="2665158"/>
    <lineage>
        <taxon>Bacteria</taxon>
        <taxon>Bacillati</taxon>
        <taxon>Actinomycetota</taxon>
        <taxon>Actinomycetes</taxon>
        <taxon>Nakamurellales</taxon>
        <taxon>Nakamurellaceae</taxon>
        <taxon>Nakamurella</taxon>
    </lineage>
</organism>
<evidence type="ECO:0008006" key="5">
    <source>
        <dbReference type="Google" id="ProtNLM"/>
    </source>
</evidence>
<reference evidence="3 4" key="1">
    <citation type="submission" date="2019-11" db="EMBL/GenBank/DDBJ databases">
        <authorList>
            <person name="Jiang L.-Q."/>
        </authorList>
    </citation>
    <scope>NUCLEOTIDE SEQUENCE [LARGE SCALE GENOMIC DNA]</scope>
    <source>
        <strain evidence="3 4">YIM 132087</strain>
    </source>
</reference>
<proteinExistence type="predicted"/>
<evidence type="ECO:0000313" key="3">
    <source>
        <dbReference type="EMBL" id="MTD15157.1"/>
    </source>
</evidence>
<feature type="region of interest" description="Disordered" evidence="1">
    <location>
        <begin position="17"/>
        <end position="41"/>
    </location>
</feature>
<protein>
    <recommendedName>
        <fullName evidence="5">PQQ-binding-like beta-propeller repeat protein</fullName>
    </recommendedName>
</protein>
<sequence>MTVAVCAALLTLAGCSSSVAGSPARSNVSGSGSTAGEPATPIAPDVSGWIGSVEGGMAITAVVAVHEDDDGLEAFPMLPDTFEIKPTDTVVSGNRLFVPADLSSDACSGCDSPPGMFVLDAGTGELVETHVLADSGGIIDVIRAEDGRVWALLWGTADGMSIAVLEPTGELVDTVPIDGVEATSDSYSYNYLASRGADVFLAHAVGDSFTGHVDLLAFDQDLATTPVVELCDDLSRCATNCTNMPIDDQVAVEILCQYTGMGLWTVDVETKDVSTTYPEDTTPGIIRGSFPDGTMMSPKKDAYDLLDRDFTVIGDVAAVRVGDTDGFDAVAGAAAYTTDGSQLGLWDRTAPEFTTMIVKNNSAGLNLRQWAEPVLTSTGVWWVSRWGMFLLEPTATTTRTPIATIDTA</sequence>
<evidence type="ECO:0000256" key="1">
    <source>
        <dbReference type="SAM" id="MobiDB-lite"/>
    </source>
</evidence>
<keyword evidence="2" id="KW-0732">Signal</keyword>
<dbReference type="AlphaFoldDB" id="A0A7K1FLX0"/>
<keyword evidence="4" id="KW-1185">Reference proteome</keyword>
<name>A0A7K1FLX0_9ACTN</name>
<evidence type="ECO:0000313" key="4">
    <source>
        <dbReference type="Proteomes" id="UP000460221"/>
    </source>
</evidence>
<dbReference type="EMBL" id="WLYK01000005">
    <property type="protein sequence ID" value="MTD15157.1"/>
    <property type="molecule type" value="Genomic_DNA"/>
</dbReference>
<feature type="compositionally biased region" description="Polar residues" evidence="1">
    <location>
        <begin position="17"/>
        <end position="34"/>
    </location>
</feature>
<gene>
    <name evidence="3" type="ORF">GIS00_14530</name>
</gene>
<dbReference type="Proteomes" id="UP000460221">
    <property type="component" value="Unassembled WGS sequence"/>
</dbReference>
<feature type="chain" id="PRO_5039234029" description="PQQ-binding-like beta-propeller repeat protein" evidence="2">
    <location>
        <begin position="21"/>
        <end position="408"/>
    </location>
</feature>
<evidence type="ECO:0000256" key="2">
    <source>
        <dbReference type="SAM" id="SignalP"/>
    </source>
</evidence>
<accession>A0A7K1FLX0</accession>
<comment type="caution">
    <text evidence="3">The sequence shown here is derived from an EMBL/GenBank/DDBJ whole genome shotgun (WGS) entry which is preliminary data.</text>
</comment>
<dbReference type="RefSeq" id="WP_154769114.1">
    <property type="nucleotide sequence ID" value="NZ_WLYK01000005.1"/>
</dbReference>